<dbReference type="STRING" id="1121353.H924_02320"/>
<dbReference type="AlphaFoldDB" id="M1UXH0"/>
<feature type="transmembrane region" description="Helical" evidence="1">
    <location>
        <begin position="70"/>
        <end position="89"/>
    </location>
</feature>
<accession>M1UXH0</accession>
<gene>
    <name evidence="2" type="ORF">H924_02320</name>
</gene>
<dbReference type="KEGG" id="ccn:H924_02320"/>
<dbReference type="RefSeq" id="WP_015650367.1">
    <property type="nucleotide sequence ID" value="NC_020506.1"/>
</dbReference>
<evidence type="ECO:0000313" key="2">
    <source>
        <dbReference type="EMBL" id="AGG65918.1"/>
    </source>
</evidence>
<protein>
    <recommendedName>
        <fullName evidence="4">Heparan-alpha-glucosaminide N-acetyltransferase catalytic domain-containing protein</fullName>
    </recommendedName>
</protein>
<reference evidence="2 3" key="1">
    <citation type="submission" date="2013-02" db="EMBL/GenBank/DDBJ databases">
        <title>The complete genome sequence of Corynebacterium callunae DSM 20147.</title>
        <authorList>
            <person name="Ruckert C."/>
            <person name="Albersmeier A."/>
            <person name="Kalinowski J."/>
        </authorList>
    </citation>
    <scope>NUCLEOTIDE SEQUENCE [LARGE SCALE GENOMIC DNA]</scope>
    <source>
        <strain evidence="2 3">DSM 20147</strain>
    </source>
</reference>
<keyword evidence="1" id="KW-0812">Transmembrane</keyword>
<dbReference type="OrthoDB" id="4966979at2"/>
<evidence type="ECO:0000256" key="1">
    <source>
        <dbReference type="SAM" id="Phobius"/>
    </source>
</evidence>
<dbReference type="HOGENOM" id="CLU_2408230_0_0_11"/>
<evidence type="ECO:0008006" key="4">
    <source>
        <dbReference type="Google" id="ProtNLM"/>
    </source>
</evidence>
<sequence>MPSLPSSRIVGLDLTRALAIIGMIVLHLAFVPWIPHTILAGIPAALFAVIAGFSMMFISRGTALNSFLKLLCRGLLLILLGIALLPFAGDIQ</sequence>
<proteinExistence type="predicted"/>
<dbReference type="PATRIC" id="fig|1121353.3.peg.484"/>
<dbReference type="Proteomes" id="UP000011760">
    <property type="component" value="Chromosome"/>
</dbReference>
<dbReference type="EMBL" id="CP004354">
    <property type="protein sequence ID" value="AGG65918.1"/>
    <property type="molecule type" value="Genomic_DNA"/>
</dbReference>
<keyword evidence="1" id="KW-1133">Transmembrane helix</keyword>
<evidence type="ECO:0000313" key="3">
    <source>
        <dbReference type="Proteomes" id="UP000011760"/>
    </source>
</evidence>
<keyword evidence="1" id="KW-0472">Membrane</keyword>
<name>M1UXH0_9CORY</name>
<feature type="transmembrane region" description="Helical" evidence="1">
    <location>
        <begin position="12"/>
        <end position="31"/>
    </location>
</feature>
<keyword evidence="3" id="KW-1185">Reference proteome</keyword>
<organism evidence="2 3">
    <name type="scientific">Corynebacterium callunae DSM 20147</name>
    <dbReference type="NCBI Taxonomy" id="1121353"/>
    <lineage>
        <taxon>Bacteria</taxon>
        <taxon>Bacillati</taxon>
        <taxon>Actinomycetota</taxon>
        <taxon>Actinomycetes</taxon>
        <taxon>Mycobacteriales</taxon>
        <taxon>Corynebacteriaceae</taxon>
        <taxon>Corynebacterium</taxon>
    </lineage>
</organism>
<feature type="transmembrane region" description="Helical" evidence="1">
    <location>
        <begin position="37"/>
        <end position="58"/>
    </location>
</feature>